<feature type="domain" description="SET" evidence="1">
    <location>
        <begin position="7"/>
        <end position="183"/>
    </location>
</feature>
<dbReference type="InterPro" id="IPR053209">
    <property type="entry name" value="Gramillin-biosynth_MTr"/>
</dbReference>
<dbReference type="Pfam" id="PF00856">
    <property type="entry name" value="SET"/>
    <property type="match status" value="1"/>
</dbReference>
<comment type="caution">
    <text evidence="2">The sequence shown here is derived from an EMBL/GenBank/DDBJ whole genome shotgun (WGS) entry which is preliminary data.</text>
</comment>
<dbReference type="PANTHER" id="PTHR47643:SF2">
    <property type="entry name" value="TPR DOMAIN PROTEIN (AFU_ORTHOLOGUE AFUA_5G12710)"/>
    <property type="match status" value="1"/>
</dbReference>
<organism evidence="2 3">
    <name type="scientific">Durusdinium trenchii</name>
    <dbReference type="NCBI Taxonomy" id="1381693"/>
    <lineage>
        <taxon>Eukaryota</taxon>
        <taxon>Sar</taxon>
        <taxon>Alveolata</taxon>
        <taxon>Dinophyceae</taxon>
        <taxon>Suessiales</taxon>
        <taxon>Symbiodiniaceae</taxon>
        <taxon>Durusdinium</taxon>
    </lineage>
</organism>
<dbReference type="PANTHER" id="PTHR47643">
    <property type="entry name" value="TPR DOMAIN PROTEIN (AFU_ORTHOLOGUE AFUA_5G12710)"/>
    <property type="match status" value="1"/>
</dbReference>
<evidence type="ECO:0000313" key="2">
    <source>
        <dbReference type="EMBL" id="CAK9006958.1"/>
    </source>
</evidence>
<sequence length="379" mass="41242">MVSEFAASLAVRASQRAAGLGLFTTQRHKAGSLLLAVPAGRCTSPALRELQAASRGSERYQLRQALSSEAALKDVALPEAMPIGQEHAFGALLSDPRQWRSVSAPRLLLADKVALRSSELFFTLAQLTRAPVSSAFSVHGLINHSCDPNVQRTFATAGKDEHWLLLRAAEDLESGEELMDSYFFPLVPLAERRHLLSLLDPKATFECRCVRCLNEALTDEASSWSALKAMVLQLAVLRGKRLASQAALPGIKDPFLLHPEARQVLLQLQDLLIDSRCSSCSWAVGASLLADLQVAVEGNFAAAEDTLRQAMQALKSGSAFKLELAAIRSTYAATRVAWHGGSLGSSIKDLEHSYDLVVGGWRECGKLYRVQTYCKCRVL</sequence>
<dbReference type="CDD" id="cd20071">
    <property type="entry name" value="SET_SMYD"/>
    <property type="match status" value="1"/>
</dbReference>
<protein>
    <recommendedName>
        <fullName evidence="1">SET domain-containing protein</fullName>
    </recommendedName>
</protein>
<proteinExistence type="predicted"/>
<gene>
    <name evidence="2" type="ORF">SCF082_LOCUS9259</name>
</gene>
<reference evidence="2 3" key="1">
    <citation type="submission" date="2024-02" db="EMBL/GenBank/DDBJ databases">
        <authorList>
            <person name="Chen Y."/>
            <person name="Shah S."/>
            <person name="Dougan E. K."/>
            <person name="Thang M."/>
            <person name="Chan C."/>
        </authorList>
    </citation>
    <scope>NUCLEOTIDE SEQUENCE [LARGE SCALE GENOMIC DNA]</scope>
</reference>
<dbReference type="Proteomes" id="UP001642464">
    <property type="component" value="Unassembled WGS sequence"/>
</dbReference>
<name>A0ABP0IXZ6_9DINO</name>
<dbReference type="InterPro" id="IPR046341">
    <property type="entry name" value="SET_dom_sf"/>
</dbReference>
<dbReference type="SMART" id="SM00317">
    <property type="entry name" value="SET"/>
    <property type="match status" value="1"/>
</dbReference>
<dbReference type="PROSITE" id="PS50280">
    <property type="entry name" value="SET"/>
    <property type="match status" value="1"/>
</dbReference>
<dbReference type="EMBL" id="CAXAMM010005336">
    <property type="protein sequence ID" value="CAK9006958.1"/>
    <property type="molecule type" value="Genomic_DNA"/>
</dbReference>
<dbReference type="InterPro" id="IPR001214">
    <property type="entry name" value="SET_dom"/>
</dbReference>
<accession>A0ABP0IXZ6</accession>
<evidence type="ECO:0000313" key="3">
    <source>
        <dbReference type="Proteomes" id="UP001642464"/>
    </source>
</evidence>
<dbReference type="SUPFAM" id="SSF82199">
    <property type="entry name" value="SET domain"/>
    <property type="match status" value="1"/>
</dbReference>
<evidence type="ECO:0000259" key="1">
    <source>
        <dbReference type="PROSITE" id="PS50280"/>
    </source>
</evidence>
<keyword evidence="3" id="KW-1185">Reference proteome</keyword>
<dbReference type="Gene3D" id="2.170.270.10">
    <property type="entry name" value="SET domain"/>
    <property type="match status" value="1"/>
</dbReference>